<evidence type="ECO:0000313" key="2">
    <source>
        <dbReference type="EMBL" id="KAF2801340.1"/>
    </source>
</evidence>
<proteinExistence type="predicted"/>
<keyword evidence="3" id="KW-1185">Reference proteome</keyword>
<dbReference type="AlphaFoldDB" id="A0A6A6XY33"/>
<protein>
    <submittedName>
        <fullName evidence="2 4">Uncharacterized protein</fullName>
    </submittedName>
</protein>
<organism evidence="2">
    <name type="scientific">Mytilinidion resinicola</name>
    <dbReference type="NCBI Taxonomy" id="574789"/>
    <lineage>
        <taxon>Eukaryota</taxon>
        <taxon>Fungi</taxon>
        <taxon>Dikarya</taxon>
        <taxon>Ascomycota</taxon>
        <taxon>Pezizomycotina</taxon>
        <taxon>Dothideomycetes</taxon>
        <taxon>Pleosporomycetidae</taxon>
        <taxon>Mytilinidiales</taxon>
        <taxon>Mytilinidiaceae</taxon>
        <taxon>Mytilinidion</taxon>
    </lineage>
</organism>
<reference evidence="4" key="2">
    <citation type="submission" date="2020-04" db="EMBL/GenBank/DDBJ databases">
        <authorList>
            <consortium name="NCBI Genome Project"/>
        </authorList>
    </citation>
    <scope>NUCLEOTIDE SEQUENCE</scope>
    <source>
        <strain evidence="4">CBS 304.34</strain>
    </source>
</reference>
<reference evidence="4" key="3">
    <citation type="submission" date="2025-04" db="UniProtKB">
        <authorList>
            <consortium name="RefSeq"/>
        </authorList>
    </citation>
    <scope>IDENTIFICATION</scope>
    <source>
        <strain evidence="4">CBS 304.34</strain>
    </source>
</reference>
<feature type="compositionally biased region" description="Polar residues" evidence="1">
    <location>
        <begin position="85"/>
        <end position="136"/>
    </location>
</feature>
<sequence length="153" mass="17056">MSLNDHIAQRIVAGFHIRLDDSKTPPTFLVEKKENEWRRRHKQWKRTKEETQYHISRIPKQQMREALGARFEELYNLNPPAPPAGTSTSSLDNTSAPKHLPSTSEPTIGTPGPNSKLSGSSQSALPHSTSTTITPIQNATHQVSACYTCGNRQ</sequence>
<reference evidence="2 4" key="1">
    <citation type="journal article" date="2020" name="Stud. Mycol.">
        <title>101 Dothideomycetes genomes: a test case for predicting lifestyles and emergence of pathogens.</title>
        <authorList>
            <person name="Haridas S."/>
            <person name="Albert R."/>
            <person name="Binder M."/>
            <person name="Bloem J."/>
            <person name="Labutti K."/>
            <person name="Salamov A."/>
            <person name="Andreopoulos B."/>
            <person name="Baker S."/>
            <person name="Barry K."/>
            <person name="Bills G."/>
            <person name="Bluhm B."/>
            <person name="Cannon C."/>
            <person name="Castanera R."/>
            <person name="Culley D."/>
            <person name="Daum C."/>
            <person name="Ezra D."/>
            <person name="Gonzalez J."/>
            <person name="Henrissat B."/>
            <person name="Kuo A."/>
            <person name="Liang C."/>
            <person name="Lipzen A."/>
            <person name="Lutzoni F."/>
            <person name="Magnuson J."/>
            <person name="Mondo S."/>
            <person name="Nolan M."/>
            <person name="Ohm R."/>
            <person name="Pangilinan J."/>
            <person name="Park H.-J."/>
            <person name="Ramirez L."/>
            <person name="Alfaro M."/>
            <person name="Sun H."/>
            <person name="Tritt A."/>
            <person name="Yoshinaga Y."/>
            <person name="Zwiers L.-H."/>
            <person name="Turgeon B."/>
            <person name="Goodwin S."/>
            <person name="Spatafora J."/>
            <person name="Crous P."/>
            <person name="Grigoriev I."/>
        </authorList>
    </citation>
    <scope>NUCLEOTIDE SEQUENCE</scope>
    <source>
        <strain evidence="2 4">CBS 304.34</strain>
    </source>
</reference>
<dbReference type="RefSeq" id="XP_033568304.1">
    <property type="nucleotide sequence ID" value="XM_033724061.1"/>
</dbReference>
<evidence type="ECO:0000256" key="1">
    <source>
        <dbReference type="SAM" id="MobiDB-lite"/>
    </source>
</evidence>
<evidence type="ECO:0000313" key="3">
    <source>
        <dbReference type="Proteomes" id="UP000504636"/>
    </source>
</evidence>
<dbReference type="EMBL" id="MU003732">
    <property type="protein sequence ID" value="KAF2801340.1"/>
    <property type="molecule type" value="Genomic_DNA"/>
</dbReference>
<dbReference type="GeneID" id="54464954"/>
<feature type="region of interest" description="Disordered" evidence="1">
    <location>
        <begin position="70"/>
        <end position="136"/>
    </location>
</feature>
<gene>
    <name evidence="2 4" type="ORF">BDZ99DRAFT_504699</name>
</gene>
<accession>A0A6A6XY33</accession>
<dbReference type="Proteomes" id="UP000504636">
    <property type="component" value="Unplaced"/>
</dbReference>
<evidence type="ECO:0000313" key="4">
    <source>
        <dbReference type="RefSeq" id="XP_033568304.1"/>
    </source>
</evidence>
<name>A0A6A6XY33_9PEZI</name>